<dbReference type="Gene3D" id="1.10.287.130">
    <property type="match status" value="1"/>
</dbReference>
<protein>
    <recommendedName>
        <fullName evidence="2">histidine kinase</fullName>
        <ecNumber evidence="2">2.7.13.3</ecNumber>
    </recommendedName>
</protein>
<evidence type="ECO:0000259" key="4">
    <source>
        <dbReference type="PROSITE" id="PS50109"/>
    </source>
</evidence>
<sequence>MDNIDYKAAYERQKKARERVEGIIELRSRELYDINQKLMSAYKKLKAQKLQLIHQEKLASVGQLSAGIAHEINNPVGFIKGNLGSLKDYMESIKTMLEVYKNLTDEMTNSTEVSAEELESVNKAKKESDLDFILEDVNDLISESIDGTARIEEIVLGLKNFSRVDSDEKEELLVNNCIENTVKLVNNEVKYKAEIKLNLNEVPKTIGYPGRLSQVILNLIVNASQAIDQNGVITITTKEVNGKIVIEAQDNGCGMDEKVIKNIFDPFYTTKDVGKGTGLGLSIPVANDF</sequence>
<dbReference type="SMART" id="SM00387">
    <property type="entry name" value="HATPase_c"/>
    <property type="match status" value="1"/>
</dbReference>
<dbReference type="SUPFAM" id="SSF55874">
    <property type="entry name" value="ATPase domain of HSP90 chaperone/DNA topoisomerase II/histidine kinase"/>
    <property type="match status" value="1"/>
</dbReference>
<dbReference type="GO" id="GO:0000155">
    <property type="term" value="F:phosphorelay sensor kinase activity"/>
    <property type="evidence" value="ECO:0007669"/>
    <property type="project" value="InterPro"/>
</dbReference>
<dbReference type="Gene3D" id="3.30.565.10">
    <property type="entry name" value="Histidine kinase-like ATPase, C-terminal domain"/>
    <property type="match status" value="1"/>
</dbReference>
<keyword evidence="3" id="KW-0597">Phosphoprotein</keyword>
<evidence type="ECO:0000313" key="5">
    <source>
        <dbReference type="EMBL" id="ODS23396.1"/>
    </source>
</evidence>
<dbReference type="PRINTS" id="PR00344">
    <property type="entry name" value="BCTRLSENSOR"/>
</dbReference>
<dbReference type="InterPro" id="IPR003661">
    <property type="entry name" value="HisK_dim/P_dom"/>
</dbReference>
<dbReference type="InterPro" id="IPR036097">
    <property type="entry name" value="HisK_dim/P_sf"/>
</dbReference>
<evidence type="ECO:0000256" key="3">
    <source>
        <dbReference type="ARBA" id="ARBA00022553"/>
    </source>
</evidence>
<dbReference type="CDD" id="cd00082">
    <property type="entry name" value="HisKA"/>
    <property type="match status" value="1"/>
</dbReference>
<dbReference type="EC" id="2.7.13.3" evidence="2"/>
<dbReference type="InterPro" id="IPR004358">
    <property type="entry name" value="Sig_transdc_His_kin-like_C"/>
</dbReference>
<dbReference type="PANTHER" id="PTHR43065">
    <property type="entry name" value="SENSOR HISTIDINE KINASE"/>
    <property type="match status" value="1"/>
</dbReference>
<dbReference type="InterPro" id="IPR036890">
    <property type="entry name" value="HATPase_C_sf"/>
</dbReference>
<dbReference type="AlphaFoldDB" id="A0A1D2QP84"/>
<dbReference type="SUPFAM" id="SSF47384">
    <property type="entry name" value="Homodimeric domain of signal transducing histidine kinase"/>
    <property type="match status" value="1"/>
</dbReference>
<reference evidence="5 6" key="1">
    <citation type="journal article" date="2016" name="Appl. Environ. Microbiol.">
        <title>Lack of Overt Genome Reduction in the Bryostatin-Producing Bryozoan Symbiont "Candidatus Endobugula sertula".</title>
        <authorList>
            <person name="Miller I.J."/>
            <person name="Vanee N."/>
            <person name="Fong S.S."/>
            <person name="Lim-Fong G.E."/>
            <person name="Kwan J.C."/>
        </authorList>
    </citation>
    <scope>NUCLEOTIDE SEQUENCE [LARGE SCALE GENOMIC DNA]</scope>
    <source>
        <strain evidence="5">AB1-4</strain>
    </source>
</reference>
<dbReference type="InterPro" id="IPR003594">
    <property type="entry name" value="HATPase_dom"/>
</dbReference>
<name>A0A1D2QP84_9GAMM</name>
<gene>
    <name evidence="5" type="ORF">AB835_08910</name>
</gene>
<evidence type="ECO:0000313" key="6">
    <source>
        <dbReference type="Proteomes" id="UP000242502"/>
    </source>
</evidence>
<dbReference type="PANTHER" id="PTHR43065:SF50">
    <property type="entry name" value="HISTIDINE KINASE"/>
    <property type="match status" value="1"/>
</dbReference>
<organism evidence="5 6">
    <name type="scientific">Candidatus Endobugula sertula</name>
    <name type="common">Bugula neritina bacterial symbiont</name>
    <dbReference type="NCBI Taxonomy" id="62101"/>
    <lineage>
        <taxon>Bacteria</taxon>
        <taxon>Pseudomonadati</taxon>
        <taxon>Pseudomonadota</taxon>
        <taxon>Gammaproteobacteria</taxon>
        <taxon>Cellvibrionales</taxon>
        <taxon>Cellvibrionaceae</taxon>
        <taxon>Candidatus Endobugula</taxon>
    </lineage>
</organism>
<proteinExistence type="predicted"/>
<dbReference type="InterPro" id="IPR005467">
    <property type="entry name" value="His_kinase_dom"/>
</dbReference>
<feature type="domain" description="Histidine kinase" evidence="4">
    <location>
        <begin position="67"/>
        <end position="283"/>
    </location>
</feature>
<dbReference type="Proteomes" id="UP000242502">
    <property type="component" value="Unassembled WGS sequence"/>
</dbReference>
<comment type="catalytic activity">
    <reaction evidence="1">
        <text>ATP + protein L-histidine = ADP + protein N-phospho-L-histidine.</text>
        <dbReference type="EC" id="2.7.13.3"/>
    </reaction>
</comment>
<evidence type="ECO:0000256" key="1">
    <source>
        <dbReference type="ARBA" id="ARBA00000085"/>
    </source>
</evidence>
<comment type="caution">
    <text evidence="5">The sequence shown here is derived from an EMBL/GenBank/DDBJ whole genome shotgun (WGS) entry which is preliminary data.</text>
</comment>
<accession>A0A1D2QP84</accession>
<evidence type="ECO:0000256" key="2">
    <source>
        <dbReference type="ARBA" id="ARBA00012438"/>
    </source>
</evidence>
<dbReference type="STRING" id="62101.AB835_08910"/>
<dbReference type="EMBL" id="MDLC01000029">
    <property type="protein sequence ID" value="ODS23396.1"/>
    <property type="molecule type" value="Genomic_DNA"/>
</dbReference>
<dbReference type="Pfam" id="PF02518">
    <property type="entry name" value="HATPase_c"/>
    <property type="match status" value="1"/>
</dbReference>
<dbReference type="PROSITE" id="PS50109">
    <property type="entry name" value="HIS_KIN"/>
    <property type="match status" value="1"/>
</dbReference>